<dbReference type="OrthoDB" id="436496at2759"/>
<dbReference type="SUPFAM" id="SSF46458">
    <property type="entry name" value="Globin-like"/>
    <property type="match status" value="1"/>
</dbReference>
<keyword evidence="3" id="KW-0479">Metal-binding</keyword>
<evidence type="ECO:0000256" key="2">
    <source>
        <dbReference type="ARBA" id="ARBA00022617"/>
    </source>
</evidence>
<comment type="caution">
    <text evidence="8">The sequence shown here is derived from an EMBL/GenBank/DDBJ whole genome shotgun (WGS) entry which is preliminary data.</text>
</comment>
<sequence length="202" mass="23475">MGLSCSTDLRERLGFSEKVKEQNKCNNLCNDDEEEEVEVALTFPSFRYVPENRPQLSAECQVTVQQTWDIIKRDIERVGVVMFMGLLEDPEIRGSFRSFRDKTMEELKASAVLRSHVLRVMGAVEKVVARLDNEEKLVTLLHELGQRHLVYSVRPEFLDLIGPEYNNAIKPPLGDKWTPEVEQAWDDLFRYITHVMRETMVM</sequence>
<feature type="domain" description="Globin" evidence="7">
    <location>
        <begin position="55"/>
        <end position="201"/>
    </location>
</feature>
<evidence type="ECO:0000313" key="8">
    <source>
        <dbReference type="EMBL" id="CAG5130126.1"/>
    </source>
</evidence>
<dbReference type="InterPro" id="IPR012292">
    <property type="entry name" value="Globin/Proto"/>
</dbReference>
<proteinExistence type="inferred from homology"/>
<dbReference type="GO" id="GO:0019825">
    <property type="term" value="F:oxygen binding"/>
    <property type="evidence" value="ECO:0007669"/>
    <property type="project" value="InterPro"/>
</dbReference>
<dbReference type="AlphaFoldDB" id="A0A8S3ZS44"/>
<evidence type="ECO:0000256" key="3">
    <source>
        <dbReference type="ARBA" id="ARBA00022723"/>
    </source>
</evidence>
<dbReference type="InterPro" id="IPR009050">
    <property type="entry name" value="Globin-like_sf"/>
</dbReference>
<dbReference type="InterPro" id="IPR050532">
    <property type="entry name" value="Globin-like_OT"/>
</dbReference>
<dbReference type="GO" id="GO:0020037">
    <property type="term" value="F:heme binding"/>
    <property type="evidence" value="ECO:0007669"/>
    <property type="project" value="InterPro"/>
</dbReference>
<dbReference type="SMR" id="A0A8S3ZS44"/>
<gene>
    <name evidence="8" type="ORF">CUNI_LOCUS15684</name>
</gene>
<accession>A0A8S3ZS44</accession>
<evidence type="ECO:0000256" key="5">
    <source>
        <dbReference type="ARBA" id="ARBA00030087"/>
    </source>
</evidence>
<evidence type="ECO:0000256" key="4">
    <source>
        <dbReference type="ARBA" id="ARBA00023004"/>
    </source>
</evidence>
<dbReference type="GO" id="GO:0046872">
    <property type="term" value="F:metal ion binding"/>
    <property type="evidence" value="ECO:0007669"/>
    <property type="project" value="UniProtKB-KW"/>
</dbReference>
<dbReference type="GO" id="GO:0005344">
    <property type="term" value="F:oxygen carrier activity"/>
    <property type="evidence" value="ECO:0007669"/>
    <property type="project" value="UniProtKB-KW"/>
</dbReference>
<keyword evidence="6" id="KW-0561">Oxygen transport</keyword>
<keyword evidence="6" id="KW-0813">Transport</keyword>
<evidence type="ECO:0000256" key="1">
    <source>
        <dbReference type="ARBA" id="ARBA00013895"/>
    </source>
</evidence>
<evidence type="ECO:0000313" key="9">
    <source>
        <dbReference type="Proteomes" id="UP000678393"/>
    </source>
</evidence>
<dbReference type="PANTHER" id="PTHR46458:SF2">
    <property type="entry name" value="X GLOBIN"/>
    <property type="match status" value="1"/>
</dbReference>
<organism evidence="8 9">
    <name type="scientific">Candidula unifasciata</name>
    <dbReference type="NCBI Taxonomy" id="100452"/>
    <lineage>
        <taxon>Eukaryota</taxon>
        <taxon>Metazoa</taxon>
        <taxon>Spiralia</taxon>
        <taxon>Lophotrochozoa</taxon>
        <taxon>Mollusca</taxon>
        <taxon>Gastropoda</taxon>
        <taxon>Heterobranchia</taxon>
        <taxon>Euthyneura</taxon>
        <taxon>Panpulmonata</taxon>
        <taxon>Eupulmonata</taxon>
        <taxon>Stylommatophora</taxon>
        <taxon>Helicina</taxon>
        <taxon>Helicoidea</taxon>
        <taxon>Geomitridae</taxon>
        <taxon>Candidula</taxon>
    </lineage>
</organism>
<evidence type="ECO:0000259" key="7">
    <source>
        <dbReference type="PROSITE" id="PS01033"/>
    </source>
</evidence>
<dbReference type="Proteomes" id="UP000678393">
    <property type="component" value="Unassembled WGS sequence"/>
</dbReference>
<dbReference type="InterPro" id="IPR000971">
    <property type="entry name" value="Globin"/>
</dbReference>
<keyword evidence="9" id="KW-1185">Reference proteome</keyword>
<dbReference type="PRINTS" id="PR00188">
    <property type="entry name" value="PLANTGLOBIN"/>
</dbReference>
<dbReference type="Gene3D" id="1.10.490.10">
    <property type="entry name" value="Globins"/>
    <property type="match status" value="1"/>
</dbReference>
<comment type="similarity">
    <text evidence="6">Belongs to the globin family.</text>
</comment>
<reference evidence="8" key="1">
    <citation type="submission" date="2021-04" db="EMBL/GenBank/DDBJ databases">
        <authorList>
            <consortium name="Molecular Ecology Group"/>
        </authorList>
    </citation>
    <scope>NUCLEOTIDE SEQUENCE</scope>
</reference>
<dbReference type="EMBL" id="CAJHNH020003849">
    <property type="protein sequence ID" value="CAG5130126.1"/>
    <property type="molecule type" value="Genomic_DNA"/>
</dbReference>
<dbReference type="PANTHER" id="PTHR46458">
    <property type="entry name" value="BLR2807 PROTEIN"/>
    <property type="match status" value="1"/>
</dbReference>
<evidence type="ECO:0000256" key="6">
    <source>
        <dbReference type="RuleBase" id="RU000356"/>
    </source>
</evidence>
<protein>
    <recommendedName>
        <fullName evidence="1">Globin</fullName>
    </recommendedName>
    <alternativeName>
        <fullName evidence="5">Myoglobin</fullName>
    </alternativeName>
</protein>
<keyword evidence="2 6" id="KW-0349">Heme</keyword>
<keyword evidence="4" id="KW-0408">Iron</keyword>
<dbReference type="PROSITE" id="PS01033">
    <property type="entry name" value="GLOBIN"/>
    <property type="match status" value="1"/>
</dbReference>
<name>A0A8S3ZS44_9EUPU</name>
<dbReference type="Pfam" id="PF00042">
    <property type="entry name" value="Globin"/>
    <property type="match status" value="1"/>
</dbReference>